<comment type="caution">
    <text evidence="1">The sequence shown here is derived from an EMBL/GenBank/DDBJ whole genome shotgun (WGS) entry which is preliminary data.</text>
</comment>
<dbReference type="Proteomes" id="UP000295783">
    <property type="component" value="Unassembled WGS sequence"/>
</dbReference>
<gene>
    <name evidence="1" type="ORF">A8950_1794</name>
</gene>
<organism evidence="1 2">
    <name type="scientific">Dongia mobilis</name>
    <dbReference type="NCBI Taxonomy" id="578943"/>
    <lineage>
        <taxon>Bacteria</taxon>
        <taxon>Pseudomonadati</taxon>
        <taxon>Pseudomonadota</taxon>
        <taxon>Alphaproteobacteria</taxon>
        <taxon>Rhodospirillales</taxon>
        <taxon>Dongiaceae</taxon>
        <taxon>Dongia</taxon>
    </lineage>
</organism>
<evidence type="ECO:0000313" key="2">
    <source>
        <dbReference type="Proteomes" id="UP000295783"/>
    </source>
</evidence>
<evidence type="ECO:0008006" key="3">
    <source>
        <dbReference type="Google" id="ProtNLM"/>
    </source>
</evidence>
<dbReference type="RefSeq" id="WP_166645083.1">
    <property type="nucleotide sequence ID" value="NZ_SNYW01000008.1"/>
</dbReference>
<sequence length="196" mass="21421">MSWSRRALLQSLGSGIALGGAGAALSACGFRPLYGQTSTTAQSGATVDSHLAAIKIKAPVWERSASPYDAAGKAKYDARTAQVLHNALRNALNPYGQPTNPAYELSMELSEQVDPTLASDDGEIDRYDLRLKSHFRLGRVDGTELMLEDVFVYSSFNKVREPYLDLVAQNDARERAAKQLAEMLKFRLSTYFVANG</sequence>
<dbReference type="AlphaFoldDB" id="A0A4R6WSE1"/>
<dbReference type="PROSITE" id="PS51318">
    <property type="entry name" value="TAT"/>
    <property type="match status" value="1"/>
</dbReference>
<dbReference type="InterPro" id="IPR006311">
    <property type="entry name" value="TAT_signal"/>
</dbReference>
<name>A0A4R6WSE1_9PROT</name>
<accession>A0A4R6WSE1</accession>
<protein>
    <recommendedName>
        <fullName evidence="3">LPS-assembly lipoprotein</fullName>
    </recommendedName>
</protein>
<reference evidence="1 2" key="1">
    <citation type="submission" date="2019-03" db="EMBL/GenBank/DDBJ databases">
        <title>Genomic Encyclopedia of Type Strains, Phase III (KMG-III): the genomes of soil and plant-associated and newly described type strains.</title>
        <authorList>
            <person name="Whitman W."/>
        </authorList>
    </citation>
    <scope>NUCLEOTIDE SEQUENCE [LARGE SCALE GENOMIC DNA]</scope>
    <source>
        <strain evidence="1 2">CGMCC 1.7660</strain>
    </source>
</reference>
<dbReference type="EMBL" id="SNYW01000008">
    <property type="protein sequence ID" value="TDQ81974.1"/>
    <property type="molecule type" value="Genomic_DNA"/>
</dbReference>
<keyword evidence="2" id="KW-1185">Reference proteome</keyword>
<proteinExistence type="predicted"/>
<dbReference type="Gene3D" id="3.30.160.150">
    <property type="entry name" value="Lipoprotein like domain"/>
    <property type="match status" value="1"/>
</dbReference>
<dbReference type="PROSITE" id="PS51257">
    <property type="entry name" value="PROKAR_LIPOPROTEIN"/>
    <property type="match status" value="1"/>
</dbReference>
<evidence type="ECO:0000313" key="1">
    <source>
        <dbReference type="EMBL" id="TDQ81974.1"/>
    </source>
</evidence>